<protein>
    <submittedName>
        <fullName evidence="1">Uncharacterized protein</fullName>
    </submittedName>
</protein>
<evidence type="ECO:0000313" key="1">
    <source>
        <dbReference type="EMBL" id="MVB11613.1"/>
    </source>
</evidence>
<comment type="caution">
    <text evidence="1">The sequence shown here is derived from an EMBL/GenBank/DDBJ whole genome shotgun (WGS) entry which is preliminary data.</text>
</comment>
<sequence length="288" mass="33115">MNSANMTIFKDPEIYKSIAKGLLGNIPIVGSVVDELWSYFDTRLMERRIKVLEETIYLQHVDIADFQNKLLGLATDEHKFYTVRNNLKYMLLSALPETVDVLNKSLIDLVMEDNYDMSEHACEIIRQLNSDDIYFLKLLIAFRKEGKRDYQLKVTQEAQQTLKNQPDSLGKAENTSVGYKRRFWVDRNVQFSQNTMFWIDIAQFSGLSKNVTDPGILLNSYCSDKDGNTVDDWAYMIRSITKLQSLGVLVCEIKVTIGTSSLSNIDRLHLTFFGQKIVSYLEDSNSEI</sequence>
<dbReference type="AlphaFoldDB" id="A0A6N8I266"/>
<dbReference type="EMBL" id="VWXL01000063">
    <property type="protein sequence ID" value="MVB11613.1"/>
    <property type="molecule type" value="Genomic_DNA"/>
</dbReference>
<organism evidence="1 2">
    <name type="scientific">Caproicibacter fermentans</name>
    <dbReference type="NCBI Taxonomy" id="2576756"/>
    <lineage>
        <taxon>Bacteria</taxon>
        <taxon>Bacillati</taxon>
        <taxon>Bacillota</taxon>
        <taxon>Clostridia</taxon>
        <taxon>Eubacteriales</taxon>
        <taxon>Acutalibacteraceae</taxon>
        <taxon>Caproicibacter</taxon>
    </lineage>
</organism>
<dbReference type="Proteomes" id="UP000469440">
    <property type="component" value="Unassembled WGS sequence"/>
</dbReference>
<name>A0A6N8I266_9FIRM</name>
<reference evidence="1 2" key="1">
    <citation type="submission" date="2019-09" db="EMBL/GenBank/DDBJ databases">
        <title>Genome sequence of Clostridium sp. EA1.</title>
        <authorList>
            <person name="Poehlein A."/>
            <person name="Bengelsdorf F.R."/>
            <person name="Daniel R."/>
        </authorList>
    </citation>
    <scope>NUCLEOTIDE SEQUENCE [LARGE SCALE GENOMIC DNA]</scope>
    <source>
        <strain evidence="1 2">EA1</strain>
    </source>
</reference>
<dbReference type="OrthoDB" id="9989431at2"/>
<proteinExistence type="predicted"/>
<gene>
    <name evidence="1" type="ORF">CAFE_23340</name>
</gene>
<accession>A0A6N8I266</accession>
<evidence type="ECO:0000313" key="2">
    <source>
        <dbReference type="Proteomes" id="UP000469440"/>
    </source>
</evidence>
<keyword evidence="2" id="KW-1185">Reference proteome</keyword>
<dbReference type="RefSeq" id="WP_156990761.1">
    <property type="nucleotide sequence ID" value="NZ_VWXL01000063.1"/>
</dbReference>